<keyword evidence="5" id="KW-0547">Nucleotide-binding</keyword>
<evidence type="ECO:0000256" key="6">
    <source>
        <dbReference type="ARBA" id="ARBA00022840"/>
    </source>
</evidence>
<feature type="transmembrane region" description="Helical" evidence="10">
    <location>
        <begin position="456"/>
        <end position="474"/>
    </location>
</feature>
<keyword evidence="4 10" id="KW-0812">Transmembrane</keyword>
<evidence type="ECO:0000256" key="3">
    <source>
        <dbReference type="ARBA" id="ARBA00022475"/>
    </source>
</evidence>
<name>A0A485KDV7_9STRA</name>
<dbReference type="PANTHER" id="PTHR24221:SF620">
    <property type="entry name" value="ABC TRANSMEMBRANE TYPE-1 DOMAIN-CONTAINING PROTEIN"/>
    <property type="match status" value="1"/>
</dbReference>
<feature type="transmembrane region" description="Helical" evidence="10">
    <location>
        <begin position="96"/>
        <end position="123"/>
    </location>
</feature>
<reference evidence="14 15" key="1">
    <citation type="submission" date="2019-03" db="EMBL/GenBank/DDBJ databases">
        <authorList>
            <person name="Gaulin E."/>
            <person name="Dumas B."/>
        </authorList>
    </citation>
    <scope>NUCLEOTIDE SEQUENCE [LARGE SCALE GENOMIC DNA]</scope>
    <source>
        <strain evidence="14">CBS 568.67</strain>
    </source>
</reference>
<feature type="transmembrane region" description="Helical" evidence="10">
    <location>
        <begin position="64"/>
        <end position="84"/>
    </location>
</feature>
<protein>
    <submittedName>
        <fullName evidence="14">Aste57867_5062 protein</fullName>
    </submittedName>
</protein>
<dbReference type="EMBL" id="CAADRA010001505">
    <property type="protein sequence ID" value="VFT82143.1"/>
    <property type="molecule type" value="Genomic_DNA"/>
</dbReference>
<keyword evidence="15" id="KW-1185">Reference proteome</keyword>
<gene>
    <name evidence="14" type="primary">Aste57867_5062</name>
    <name evidence="13" type="ORF">As57867_005049</name>
    <name evidence="14" type="ORF">ASTE57867_5062</name>
</gene>
<feature type="compositionally biased region" description="Basic and acidic residues" evidence="9">
    <location>
        <begin position="978"/>
        <end position="997"/>
    </location>
</feature>
<feature type="transmembrane region" description="Helical" evidence="10">
    <location>
        <begin position="293"/>
        <end position="314"/>
    </location>
</feature>
<dbReference type="OrthoDB" id="6500128at2759"/>
<dbReference type="PROSITE" id="PS50893">
    <property type="entry name" value="ABC_TRANSPORTER_2"/>
    <property type="match status" value="1"/>
</dbReference>
<feature type="compositionally biased region" description="Polar residues" evidence="9">
    <location>
        <begin position="950"/>
        <end position="961"/>
    </location>
</feature>
<evidence type="ECO:0000259" key="11">
    <source>
        <dbReference type="PROSITE" id="PS50893"/>
    </source>
</evidence>
<dbReference type="Proteomes" id="UP000332933">
    <property type="component" value="Unassembled WGS sequence"/>
</dbReference>
<evidence type="ECO:0000256" key="10">
    <source>
        <dbReference type="SAM" id="Phobius"/>
    </source>
</evidence>
<accession>A0A485KDV7</accession>
<keyword evidence="3" id="KW-1003">Cell membrane</keyword>
<organism evidence="14 15">
    <name type="scientific">Aphanomyces stellatus</name>
    <dbReference type="NCBI Taxonomy" id="120398"/>
    <lineage>
        <taxon>Eukaryota</taxon>
        <taxon>Sar</taxon>
        <taxon>Stramenopiles</taxon>
        <taxon>Oomycota</taxon>
        <taxon>Saprolegniomycetes</taxon>
        <taxon>Saprolegniales</taxon>
        <taxon>Verrucalvaceae</taxon>
        <taxon>Aphanomyces</taxon>
    </lineage>
</organism>
<feature type="transmembrane region" description="Helical" evidence="10">
    <location>
        <begin position="380"/>
        <end position="399"/>
    </location>
</feature>
<evidence type="ECO:0000256" key="9">
    <source>
        <dbReference type="SAM" id="MobiDB-lite"/>
    </source>
</evidence>
<dbReference type="InterPro" id="IPR003439">
    <property type="entry name" value="ABC_transporter-like_ATP-bd"/>
</dbReference>
<dbReference type="Gene3D" id="1.20.120.350">
    <property type="entry name" value="Voltage-gated potassium channels. Chain C"/>
    <property type="match status" value="1"/>
</dbReference>
<dbReference type="Gene3D" id="1.20.1560.10">
    <property type="entry name" value="ABC transporter type 1, transmembrane domain"/>
    <property type="match status" value="1"/>
</dbReference>
<evidence type="ECO:0000313" key="13">
    <source>
        <dbReference type="EMBL" id="KAF0711804.1"/>
    </source>
</evidence>
<evidence type="ECO:0000313" key="15">
    <source>
        <dbReference type="Proteomes" id="UP000332933"/>
    </source>
</evidence>
<dbReference type="Pfam" id="PF00005">
    <property type="entry name" value="ABC_tran"/>
    <property type="match status" value="1"/>
</dbReference>
<sequence length="997" mass="111560">MAPKHDVNVRPADSAAATKTAMGPRLRFLRFLDSRPWHYLITAVLLVDFLGNCIVTSVTSTETFYKAAPTTRVVSAGCAILYLIEMIGRMWCLRRAFFRSAACVCDGTALVFLLLALAARFVWSDNYDKAVIREGAWTNKYKLFHEVYTNQQEQYIAAAYCFFVALRIAFKPRARTFSKKLHKYANHDQLSIDLASLRASLRRIPGITAVAIDMMDTDLAMICGREDGNLNREELMEFLQKALHYRPDTLSVDDFLAYLRQVDAKTTTVHVTYGAFDVVKSTFAHWSTQRLDLALTILVVVVYACIVPALAYFLQLLTDEAFPWNIFLDADYHDWDWAQQYDIINVTKKIIYKNELPDEGNHNHLTEGMPIFVPIESLRLGVYGILGVSVPFLVCDYAMGYFQSKMIAQATQRMQDDLLRVLLHQPIGFFFGRTDGDLNNLFQSDIARVNAMWQAVFWNLLQPVVSILIGYGFLLYTQTVLGVMAFSFAIMIVSSGPQGLAGAKSEDFGKKNAYVSAEYQNAISCQKVVRAYGVQAPLLSKFGASIQSLRVAQFGKDFWSGIVQIYIDSAMFVFVAGMTACLSIKVFHGDITPGEFFASVTLLNRVSTPVTVLGGFMRVAIGNASSLQRLDEVLEKDGEGHDDDEKKPTLHAMQKYVGLTHVNFQYTPEKMSLVDVSAVFKQGEYSCIVGPSGCGKSTLLGCLMRLYDVTSGSMTMDGVDVNLHSKRSYRKQTAVVFQQGGVLNGTILDNIRYGLEQATDDDCKRAAQAAECHDFIAQLKDGYETVIGQHAVVNLSGGQLQRICLARALARKPSLLLLDEATSALDSNTEAKIVETLERLARKLNMAVVSVTHRLTTTRNADVIYVMNEGKLIESGKYKELVAKPDSFFAHLIQRIEEEEAQEESVRRSSLTFSQYAVAEDMNSMMDTHRALLVYQQSLSMRSDEDGLSAWQTRKSSTSKRQLSRISRRSMQSLDNDLQTKDESTNGKSDRDSYIVI</sequence>
<dbReference type="InterPro" id="IPR011527">
    <property type="entry name" value="ABC1_TM_dom"/>
</dbReference>
<dbReference type="InterPro" id="IPR027359">
    <property type="entry name" value="Volt_channel_dom_sf"/>
</dbReference>
<proteinExistence type="predicted"/>
<dbReference type="PANTHER" id="PTHR24221">
    <property type="entry name" value="ATP-BINDING CASSETTE SUB-FAMILY B"/>
    <property type="match status" value="1"/>
</dbReference>
<dbReference type="GO" id="GO:0005886">
    <property type="term" value="C:plasma membrane"/>
    <property type="evidence" value="ECO:0007669"/>
    <property type="project" value="UniProtKB-SubCell"/>
</dbReference>
<evidence type="ECO:0000256" key="7">
    <source>
        <dbReference type="ARBA" id="ARBA00022989"/>
    </source>
</evidence>
<feature type="region of interest" description="Disordered" evidence="9">
    <location>
        <begin position="946"/>
        <end position="997"/>
    </location>
</feature>
<evidence type="ECO:0000256" key="2">
    <source>
        <dbReference type="ARBA" id="ARBA00022448"/>
    </source>
</evidence>
<feature type="transmembrane region" description="Helical" evidence="10">
    <location>
        <begin position="154"/>
        <end position="170"/>
    </location>
</feature>
<dbReference type="AlphaFoldDB" id="A0A485KDV7"/>
<dbReference type="GO" id="GO:0140359">
    <property type="term" value="F:ABC-type transporter activity"/>
    <property type="evidence" value="ECO:0007669"/>
    <property type="project" value="InterPro"/>
</dbReference>
<dbReference type="InterPro" id="IPR036640">
    <property type="entry name" value="ABC1_TM_sf"/>
</dbReference>
<feature type="domain" description="ABC transporter" evidence="11">
    <location>
        <begin position="657"/>
        <end position="894"/>
    </location>
</feature>
<dbReference type="GO" id="GO:0016887">
    <property type="term" value="F:ATP hydrolysis activity"/>
    <property type="evidence" value="ECO:0007669"/>
    <property type="project" value="InterPro"/>
</dbReference>
<keyword evidence="7 10" id="KW-1133">Transmembrane helix</keyword>
<dbReference type="PROSITE" id="PS00211">
    <property type="entry name" value="ABC_TRANSPORTER_1"/>
    <property type="match status" value="1"/>
</dbReference>
<dbReference type="PROSITE" id="PS50929">
    <property type="entry name" value="ABC_TM1F"/>
    <property type="match status" value="1"/>
</dbReference>
<feature type="transmembrane region" description="Helical" evidence="10">
    <location>
        <begin position="480"/>
        <end position="501"/>
    </location>
</feature>
<dbReference type="InterPro" id="IPR039421">
    <property type="entry name" value="Type_1_exporter"/>
</dbReference>
<feature type="transmembrane region" description="Helical" evidence="10">
    <location>
        <begin position="37"/>
        <end position="58"/>
    </location>
</feature>
<comment type="subcellular location">
    <subcellularLocation>
        <location evidence="1">Cell membrane</location>
        <topology evidence="1">Multi-pass membrane protein</topology>
    </subcellularLocation>
</comment>
<dbReference type="EMBL" id="VJMH01001504">
    <property type="protein sequence ID" value="KAF0711804.1"/>
    <property type="molecule type" value="Genomic_DNA"/>
</dbReference>
<evidence type="ECO:0000256" key="5">
    <source>
        <dbReference type="ARBA" id="ARBA00022741"/>
    </source>
</evidence>
<feature type="transmembrane region" description="Helical" evidence="10">
    <location>
        <begin position="565"/>
        <end position="587"/>
    </location>
</feature>
<dbReference type="GO" id="GO:0005524">
    <property type="term" value="F:ATP binding"/>
    <property type="evidence" value="ECO:0007669"/>
    <property type="project" value="UniProtKB-KW"/>
</dbReference>
<dbReference type="InterPro" id="IPR017871">
    <property type="entry name" value="ABC_transporter-like_CS"/>
</dbReference>
<dbReference type="FunFam" id="3.40.50.300:FF:000299">
    <property type="entry name" value="ABC transporter ATP-binding protein/permease"/>
    <property type="match status" value="1"/>
</dbReference>
<feature type="domain" description="ABC transmembrane type-1" evidence="12">
    <location>
        <begin position="294"/>
        <end position="622"/>
    </location>
</feature>
<dbReference type="Gene3D" id="3.40.50.300">
    <property type="entry name" value="P-loop containing nucleotide triphosphate hydrolases"/>
    <property type="match status" value="1"/>
</dbReference>
<evidence type="ECO:0000259" key="12">
    <source>
        <dbReference type="PROSITE" id="PS50929"/>
    </source>
</evidence>
<dbReference type="Pfam" id="PF00664">
    <property type="entry name" value="ABC_membrane"/>
    <property type="match status" value="1"/>
</dbReference>
<dbReference type="InterPro" id="IPR003593">
    <property type="entry name" value="AAA+_ATPase"/>
</dbReference>
<dbReference type="SUPFAM" id="SSF90123">
    <property type="entry name" value="ABC transporter transmembrane region"/>
    <property type="match status" value="1"/>
</dbReference>
<dbReference type="CDD" id="cd07346">
    <property type="entry name" value="ABC_6TM_exporters"/>
    <property type="match status" value="1"/>
</dbReference>
<keyword evidence="6" id="KW-0067">ATP-binding</keyword>
<dbReference type="SMART" id="SM00382">
    <property type="entry name" value="AAA"/>
    <property type="match status" value="1"/>
</dbReference>
<keyword evidence="8 10" id="KW-0472">Membrane</keyword>
<dbReference type="SUPFAM" id="SSF52540">
    <property type="entry name" value="P-loop containing nucleoside triphosphate hydrolases"/>
    <property type="match status" value="1"/>
</dbReference>
<evidence type="ECO:0000313" key="14">
    <source>
        <dbReference type="EMBL" id="VFT82143.1"/>
    </source>
</evidence>
<dbReference type="InterPro" id="IPR027417">
    <property type="entry name" value="P-loop_NTPase"/>
</dbReference>
<keyword evidence="2" id="KW-0813">Transport</keyword>
<reference evidence="13" key="2">
    <citation type="submission" date="2019-06" db="EMBL/GenBank/DDBJ databases">
        <title>Genomics analysis of Aphanomyces spp. identifies a new class of oomycete effector associated with host adaptation.</title>
        <authorList>
            <person name="Gaulin E."/>
        </authorList>
    </citation>
    <scope>NUCLEOTIDE SEQUENCE</scope>
    <source>
        <strain evidence="13">CBS 578.67</strain>
    </source>
</reference>
<evidence type="ECO:0000256" key="1">
    <source>
        <dbReference type="ARBA" id="ARBA00004651"/>
    </source>
</evidence>
<evidence type="ECO:0000256" key="4">
    <source>
        <dbReference type="ARBA" id="ARBA00022692"/>
    </source>
</evidence>
<evidence type="ECO:0000256" key="8">
    <source>
        <dbReference type="ARBA" id="ARBA00023136"/>
    </source>
</evidence>